<evidence type="ECO:0000313" key="1">
    <source>
        <dbReference type="Proteomes" id="UP000887576"/>
    </source>
</evidence>
<dbReference type="Proteomes" id="UP000887576">
    <property type="component" value="Unplaced"/>
</dbReference>
<evidence type="ECO:0000313" key="2">
    <source>
        <dbReference type="WBParaSite" id="JU765_v2.g6440.t1"/>
    </source>
</evidence>
<proteinExistence type="predicted"/>
<protein>
    <submittedName>
        <fullName evidence="2">BPTI/Kunitz inhibitor domain-containing protein</fullName>
    </submittedName>
</protein>
<sequence>MGNVTLAEAPYDPETCKLRYDPGPCFALFPVIVYNVDKKVCEKNNYGGCAGAGYYFKTMAECVKVCMVPF</sequence>
<reference evidence="2" key="1">
    <citation type="submission" date="2022-11" db="UniProtKB">
        <authorList>
            <consortium name="WormBaseParasite"/>
        </authorList>
    </citation>
    <scope>IDENTIFICATION</scope>
</reference>
<organism evidence="1 2">
    <name type="scientific">Panagrolaimus sp. JU765</name>
    <dbReference type="NCBI Taxonomy" id="591449"/>
    <lineage>
        <taxon>Eukaryota</taxon>
        <taxon>Metazoa</taxon>
        <taxon>Ecdysozoa</taxon>
        <taxon>Nematoda</taxon>
        <taxon>Chromadorea</taxon>
        <taxon>Rhabditida</taxon>
        <taxon>Tylenchina</taxon>
        <taxon>Panagrolaimomorpha</taxon>
        <taxon>Panagrolaimoidea</taxon>
        <taxon>Panagrolaimidae</taxon>
        <taxon>Panagrolaimus</taxon>
    </lineage>
</organism>
<accession>A0AC34RFB7</accession>
<name>A0AC34RFB7_9BILA</name>
<dbReference type="WBParaSite" id="JU765_v2.g6440.t1">
    <property type="protein sequence ID" value="JU765_v2.g6440.t1"/>
    <property type="gene ID" value="JU765_v2.g6440"/>
</dbReference>